<protein>
    <submittedName>
        <fullName evidence="1">Uncharacterized protein</fullName>
    </submittedName>
</protein>
<comment type="caution">
    <text evidence="1">The sequence shown here is derived from an EMBL/GenBank/DDBJ whole genome shotgun (WGS) entry which is preliminary data.</text>
</comment>
<evidence type="ECO:0000313" key="1">
    <source>
        <dbReference type="EMBL" id="MEQ2245042.1"/>
    </source>
</evidence>
<gene>
    <name evidence="1" type="ORF">ILYODFUR_023505</name>
</gene>
<name>A0ABV0UIH9_9TELE</name>
<accession>A0ABV0UIH9</accession>
<reference evidence="1 2" key="1">
    <citation type="submission" date="2021-06" db="EMBL/GenBank/DDBJ databases">
        <authorList>
            <person name="Palmer J.M."/>
        </authorList>
    </citation>
    <scope>NUCLEOTIDE SEQUENCE [LARGE SCALE GENOMIC DNA]</scope>
    <source>
        <strain evidence="2">if_2019</strain>
        <tissue evidence="1">Muscle</tissue>
    </source>
</reference>
<organism evidence="1 2">
    <name type="scientific">Ilyodon furcidens</name>
    <name type="common">goldbreast splitfin</name>
    <dbReference type="NCBI Taxonomy" id="33524"/>
    <lineage>
        <taxon>Eukaryota</taxon>
        <taxon>Metazoa</taxon>
        <taxon>Chordata</taxon>
        <taxon>Craniata</taxon>
        <taxon>Vertebrata</taxon>
        <taxon>Euteleostomi</taxon>
        <taxon>Actinopterygii</taxon>
        <taxon>Neopterygii</taxon>
        <taxon>Teleostei</taxon>
        <taxon>Neoteleostei</taxon>
        <taxon>Acanthomorphata</taxon>
        <taxon>Ovalentaria</taxon>
        <taxon>Atherinomorphae</taxon>
        <taxon>Cyprinodontiformes</taxon>
        <taxon>Goodeidae</taxon>
        <taxon>Ilyodon</taxon>
    </lineage>
</organism>
<dbReference type="EMBL" id="JAHRIQ010072209">
    <property type="protein sequence ID" value="MEQ2245042.1"/>
    <property type="molecule type" value="Genomic_DNA"/>
</dbReference>
<keyword evidence="2" id="KW-1185">Reference proteome</keyword>
<sequence>MRQTNTEQDCEVEGHNAGFSILLGNIGGQTASRRPRNPSDRSGRRFWRSLKQSIHVQINPSSEHGKRMDQLQTNPDMDVHINCQQGDDYSEKWLKGSSSLWRSCRDQQLRWENLLTAVVRSTIWSSIKPSSSIVKHGGGSIMLWGSFSSAGKEKLVRDDGRS</sequence>
<evidence type="ECO:0000313" key="2">
    <source>
        <dbReference type="Proteomes" id="UP001482620"/>
    </source>
</evidence>
<dbReference type="Proteomes" id="UP001482620">
    <property type="component" value="Unassembled WGS sequence"/>
</dbReference>
<proteinExistence type="predicted"/>